<evidence type="ECO:0000313" key="3">
    <source>
        <dbReference type="Proteomes" id="UP001196413"/>
    </source>
</evidence>
<sequence length="130" mass="14526">MVYDPKEQVVSQTSEDRRQKMVQVATSTANHVAAHALSPVMTQSRIKCGRQCEDLSICLSMTSSVTIVSRADSRNNDPMEKEHLRIHNNGFILNTGVTLIVILFSNSPPIEIPHSKETIPIQRRLAAFLK</sequence>
<name>A0AAD5MKS2_PARTN</name>
<evidence type="ECO:0000313" key="2">
    <source>
        <dbReference type="EMBL" id="KAJ1358493.1"/>
    </source>
</evidence>
<keyword evidence="3" id="KW-1185">Reference proteome</keyword>
<dbReference type="AlphaFoldDB" id="A0AAD5MKS2"/>
<organism evidence="2 3">
    <name type="scientific">Parelaphostrongylus tenuis</name>
    <name type="common">Meningeal worm</name>
    <dbReference type="NCBI Taxonomy" id="148309"/>
    <lineage>
        <taxon>Eukaryota</taxon>
        <taxon>Metazoa</taxon>
        <taxon>Ecdysozoa</taxon>
        <taxon>Nematoda</taxon>
        <taxon>Chromadorea</taxon>
        <taxon>Rhabditida</taxon>
        <taxon>Rhabditina</taxon>
        <taxon>Rhabditomorpha</taxon>
        <taxon>Strongyloidea</taxon>
        <taxon>Metastrongylidae</taxon>
        <taxon>Parelaphostrongylus</taxon>
    </lineage>
</organism>
<accession>A0AAD5MKS2</accession>
<reference evidence="2" key="1">
    <citation type="submission" date="2021-06" db="EMBL/GenBank/DDBJ databases">
        <title>Parelaphostrongylus tenuis whole genome reference sequence.</title>
        <authorList>
            <person name="Garwood T.J."/>
            <person name="Larsen P.A."/>
            <person name="Fountain-Jones N.M."/>
            <person name="Garbe J.R."/>
            <person name="Macchietto M.G."/>
            <person name="Kania S.A."/>
            <person name="Gerhold R.W."/>
            <person name="Richards J.E."/>
            <person name="Wolf T.M."/>
        </authorList>
    </citation>
    <scope>NUCLEOTIDE SEQUENCE</scope>
    <source>
        <strain evidence="2">MNPRO001-30</strain>
        <tissue evidence="2">Meninges</tissue>
    </source>
</reference>
<dbReference type="Proteomes" id="UP001196413">
    <property type="component" value="Unassembled WGS sequence"/>
</dbReference>
<evidence type="ECO:0000313" key="1">
    <source>
        <dbReference type="EMBL" id="KAJ1358492.1"/>
    </source>
</evidence>
<proteinExistence type="predicted"/>
<comment type="caution">
    <text evidence="2">The sequence shown here is derived from an EMBL/GenBank/DDBJ whole genome shotgun (WGS) entry which is preliminary data.</text>
</comment>
<dbReference type="EMBL" id="JAHQIW010003385">
    <property type="protein sequence ID" value="KAJ1358493.1"/>
    <property type="molecule type" value="Genomic_DNA"/>
</dbReference>
<dbReference type="EMBL" id="JAHQIW010003385">
    <property type="protein sequence ID" value="KAJ1358492.1"/>
    <property type="molecule type" value="Genomic_DNA"/>
</dbReference>
<gene>
    <name evidence="1" type="ORF">KIN20_016930</name>
    <name evidence="2" type="ORF">KIN20_016932</name>
</gene>
<protein>
    <submittedName>
        <fullName evidence="2">Uncharacterized protein</fullName>
    </submittedName>
</protein>